<reference evidence="1 2" key="1">
    <citation type="journal article" date="2013" name="Nat. Genet.">
        <title>The genome of the hydatid tapeworm Echinococcus granulosus.</title>
        <authorList>
            <person name="Zheng H."/>
            <person name="Zhang W."/>
            <person name="Zhang L."/>
            <person name="Zhang Z."/>
            <person name="Li J."/>
            <person name="Lu G."/>
            <person name="Zhu Y."/>
            <person name="Wang Y."/>
            <person name="Huang Y."/>
            <person name="Liu J."/>
            <person name="Kang H."/>
            <person name="Chen J."/>
            <person name="Wang L."/>
            <person name="Chen A."/>
            <person name="Yu S."/>
            <person name="Gao Z."/>
            <person name="Jin L."/>
            <person name="Gu W."/>
            <person name="Wang Z."/>
            <person name="Zhao L."/>
            <person name="Shi B."/>
            <person name="Wen H."/>
            <person name="Lin R."/>
            <person name="Jones M.K."/>
            <person name="Brejova B."/>
            <person name="Vinar T."/>
            <person name="Zhao G."/>
            <person name="McManus D.P."/>
            <person name="Chen Z."/>
            <person name="Zhou Y."/>
            <person name="Wang S."/>
        </authorList>
    </citation>
    <scope>NUCLEOTIDE SEQUENCE [LARGE SCALE GENOMIC DNA]</scope>
</reference>
<protein>
    <submittedName>
        <fullName evidence="1">Uncharacterized protein</fullName>
    </submittedName>
</protein>
<gene>
    <name evidence="1" type="ORF">EGR_05613</name>
</gene>
<proteinExistence type="predicted"/>
<dbReference type="RefSeq" id="XP_024350782.1">
    <property type="nucleotide sequence ID" value="XM_024494862.1"/>
</dbReference>
<comment type="caution">
    <text evidence="1">The sequence shown here is derived from an EMBL/GenBank/DDBJ whole genome shotgun (WGS) entry which is preliminary data.</text>
</comment>
<keyword evidence="2" id="KW-1185">Reference proteome</keyword>
<sequence>MPFLVNGQLGPATFWDYFVWYSPNDKTFVLRWEPEDLQKVGVDEIEMTVTPSSGTGQPLHEKVNIATKLIRFTNILLSSGFEISMQALRNETRVIRHIVRLKTYKTGCPTDLLHCRLTMQQRMHQSPITRLHLKITCLL</sequence>
<evidence type="ECO:0000313" key="1">
    <source>
        <dbReference type="EMBL" id="EUB59586.1"/>
    </source>
</evidence>
<dbReference type="EMBL" id="APAU02000042">
    <property type="protein sequence ID" value="EUB59586.1"/>
    <property type="molecule type" value="Genomic_DNA"/>
</dbReference>
<dbReference type="Proteomes" id="UP000019149">
    <property type="component" value="Unassembled WGS sequence"/>
</dbReference>
<dbReference type="CTD" id="36341328"/>
<evidence type="ECO:0000313" key="2">
    <source>
        <dbReference type="Proteomes" id="UP000019149"/>
    </source>
</evidence>
<name>W6UFD3_ECHGR</name>
<dbReference type="GeneID" id="36341328"/>
<accession>W6UFD3</accession>
<dbReference type="AlphaFoldDB" id="W6UFD3"/>
<dbReference type="KEGG" id="egl:EGR_05613"/>
<organism evidence="1 2">
    <name type="scientific">Echinococcus granulosus</name>
    <name type="common">Hydatid tapeworm</name>
    <dbReference type="NCBI Taxonomy" id="6210"/>
    <lineage>
        <taxon>Eukaryota</taxon>
        <taxon>Metazoa</taxon>
        <taxon>Spiralia</taxon>
        <taxon>Lophotrochozoa</taxon>
        <taxon>Platyhelminthes</taxon>
        <taxon>Cestoda</taxon>
        <taxon>Eucestoda</taxon>
        <taxon>Cyclophyllidea</taxon>
        <taxon>Taeniidae</taxon>
        <taxon>Echinococcus</taxon>
        <taxon>Echinococcus granulosus group</taxon>
    </lineage>
</organism>